<evidence type="ECO:0000313" key="2">
    <source>
        <dbReference type="Proteomes" id="UP000717696"/>
    </source>
</evidence>
<evidence type="ECO:0008006" key="3">
    <source>
        <dbReference type="Google" id="ProtNLM"/>
    </source>
</evidence>
<dbReference type="OrthoDB" id="4974265at2759"/>
<proteinExistence type="predicted"/>
<accession>A0A9P9JFD9</accession>
<dbReference type="SUPFAM" id="SSF48403">
    <property type="entry name" value="Ankyrin repeat"/>
    <property type="match status" value="1"/>
</dbReference>
<dbReference type="AlphaFoldDB" id="A0A9P9JFD9"/>
<dbReference type="Gene3D" id="1.25.40.20">
    <property type="entry name" value="Ankyrin repeat-containing domain"/>
    <property type="match status" value="1"/>
</dbReference>
<organism evidence="1 2">
    <name type="scientific">Dactylonectria estremocensis</name>
    <dbReference type="NCBI Taxonomy" id="1079267"/>
    <lineage>
        <taxon>Eukaryota</taxon>
        <taxon>Fungi</taxon>
        <taxon>Dikarya</taxon>
        <taxon>Ascomycota</taxon>
        <taxon>Pezizomycotina</taxon>
        <taxon>Sordariomycetes</taxon>
        <taxon>Hypocreomycetidae</taxon>
        <taxon>Hypocreales</taxon>
        <taxon>Nectriaceae</taxon>
        <taxon>Dactylonectria</taxon>
    </lineage>
</organism>
<reference evidence="1" key="1">
    <citation type="journal article" date="2021" name="Nat. Commun.">
        <title>Genetic determinants of endophytism in the Arabidopsis root mycobiome.</title>
        <authorList>
            <person name="Mesny F."/>
            <person name="Miyauchi S."/>
            <person name="Thiergart T."/>
            <person name="Pickel B."/>
            <person name="Atanasova L."/>
            <person name="Karlsson M."/>
            <person name="Huettel B."/>
            <person name="Barry K.W."/>
            <person name="Haridas S."/>
            <person name="Chen C."/>
            <person name="Bauer D."/>
            <person name="Andreopoulos W."/>
            <person name="Pangilinan J."/>
            <person name="LaButti K."/>
            <person name="Riley R."/>
            <person name="Lipzen A."/>
            <person name="Clum A."/>
            <person name="Drula E."/>
            <person name="Henrissat B."/>
            <person name="Kohler A."/>
            <person name="Grigoriev I.V."/>
            <person name="Martin F.M."/>
            <person name="Hacquard S."/>
        </authorList>
    </citation>
    <scope>NUCLEOTIDE SEQUENCE</scope>
    <source>
        <strain evidence="1">MPI-CAGE-AT-0021</strain>
    </source>
</reference>
<keyword evidence="2" id="KW-1185">Reference proteome</keyword>
<dbReference type="Proteomes" id="UP000717696">
    <property type="component" value="Unassembled WGS sequence"/>
</dbReference>
<name>A0A9P9JFD9_9HYPO</name>
<dbReference type="EMBL" id="JAGMUU010000002">
    <property type="protein sequence ID" value="KAH7159562.1"/>
    <property type="molecule type" value="Genomic_DNA"/>
</dbReference>
<gene>
    <name evidence="1" type="ORF">B0J13DRAFT_616375</name>
</gene>
<dbReference type="InterPro" id="IPR036770">
    <property type="entry name" value="Ankyrin_rpt-contain_sf"/>
</dbReference>
<protein>
    <recommendedName>
        <fullName evidence="3">F-box domain-containing protein</fullName>
    </recommendedName>
</protein>
<evidence type="ECO:0000313" key="1">
    <source>
        <dbReference type="EMBL" id="KAH7159562.1"/>
    </source>
</evidence>
<comment type="caution">
    <text evidence="1">The sequence shown here is derived from an EMBL/GenBank/DDBJ whole genome shotgun (WGS) entry which is preliminary data.</text>
</comment>
<sequence>MKDTTRGCSCLDHQGRWRSRTSVLADNFVASLENAYNRLEAREKLEIDKHDKYLRPRGTVASTSAGNVQQNTGSDGSLKMDYPESYWKWVKAQSMIGIRQEHLATDIETGLDGTKRGAASLSAMPAMILRSIFTKLDSINTMRNMASVSCRLNKELRDELYAECGWWLNWLPLFLAAQSGDIRLIHRCMELGAPVNALWAYRSAKGNRFMAVFAFPLDAAIEHNQVGAVRWLLRYDAQPNTIDSTGRWRGLNLAVFKAFRRGPKELLADPRACSRGRVSF</sequence>